<evidence type="ECO:0000256" key="6">
    <source>
        <dbReference type="SAM" id="MobiDB-lite"/>
    </source>
</evidence>
<evidence type="ECO:0000256" key="1">
    <source>
        <dbReference type="ARBA" id="ARBA00004141"/>
    </source>
</evidence>
<keyword evidence="4 7" id="KW-1133">Transmembrane helix</keyword>
<dbReference type="AlphaFoldDB" id="A0A0H5R761"/>
<dbReference type="InterPro" id="IPR007941">
    <property type="entry name" value="DUF726"/>
</dbReference>
<dbReference type="EMBL" id="HACM01009533">
    <property type="protein sequence ID" value="CRZ09975.1"/>
    <property type="molecule type" value="Transcribed_RNA"/>
</dbReference>
<feature type="transmembrane region" description="Helical" evidence="7">
    <location>
        <begin position="413"/>
        <end position="434"/>
    </location>
</feature>
<feature type="region of interest" description="Disordered" evidence="6">
    <location>
        <begin position="27"/>
        <end position="49"/>
    </location>
</feature>
<evidence type="ECO:0000256" key="7">
    <source>
        <dbReference type="SAM" id="Phobius"/>
    </source>
</evidence>
<evidence type="ECO:0000313" key="8">
    <source>
        <dbReference type="EMBL" id="CRZ09975.1"/>
    </source>
</evidence>
<protein>
    <recommendedName>
        <fullName evidence="9">DUF726 domain-containing protein</fullName>
    </recommendedName>
</protein>
<name>A0A0H5R761_9EUKA</name>
<dbReference type="GO" id="GO:0016020">
    <property type="term" value="C:membrane"/>
    <property type="evidence" value="ECO:0007669"/>
    <property type="project" value="UniProtKB-SubCell"/>
</dbReference>
<evidence type="ECO:0008006" key="9">
    <source>
        <dbReference type="Google" id="ProtNLM"/>
    </source>
</evidence>
<keyword evidence="3 7" id="KW-0812">Transmembrane</keyword>
<dbReference type="InterPro" id="IPR029058">
    <property type="entry name" value="AB_hydrolase_fold"/>
</dbReference>
<feature type="transmembrane region" description="Helical" evidence="7">
    <location>
        <begin position="283"/>
        <end position="310"/>
    </location>
</feature>
<keyword evidence="5 7" id="KW-0472">Membrane</keyword>
<reference evidence="8" key="1">
    <citation type="submission" date="2015-04" db="EMBL/GenBank/DDBJ databases">
        <title>The genome sequence of the plant pathogenic Rhizarian Plasmodiophora brassicae reveals insights in its biotrophic life cycle and the origin of chitin synthesis.</title>
        <authorList>
            <person name="Schwelm A."/>
            <person name="Fogelqvist J."/>
            <person name="Knaust A."/>
            <person name="Julke S."/>
            <person name="Lilja T."/>
            <person name="Dhandapani V."/>
            <person name="Bonilla-Rosso G."/>
            <person name="Karlsson M."/>
            <person name="Shevchenko A."/>
            <person name="Choi S.R."/>
            <person name="Kim H.G."/>
            <person name="Park J.Y."/>
            <person name="Lim Y.P."/>
            <person name="Ludwig-Muller J."/>
            <person name="Dixelius C."/>
        </authorList>
    </citation>
    <scope>NUCLEOTIDE SEQUENCE</scope>
    <source>
        <tissue evidence="8">Potato root galls</tissue>
    </source>
</reference>
<dbReference type="Pfam" id="PF05277">
    <property type="entry name" value="DUF726"/>
    <property type="match status" value="1"/>
</dbReference>
<evidence type="ECO:0000256" key="2">
    <source>
        <dbReference type="ARBA" id="ARBA00009824"/>
    </source>
</evidence>
<dbReference type="SUPFAM" id="SSF53474">
    <property type="entry name" value="alpha/beta-Hydrolases"/>
    <property type="match status" value="1"/>
</dbReference>
<feature type="transmembrane region" description="Helical" evidence="7">
    <location>
        <begin position="248"/>
        <end position="277"/>
    </location>
</feature>
<proteinExistence type="inferred from homology"/>
<evidence type="ECO:0000256" key="3">
    <source>
        <dbReference type="ARBA" id="ARBA00022692"/>
    </source>
</evidence>
<dbReference type="PANTHER" id="PTHR17920:SF3">
    <property type="entry name" value="TRANSMEMBRANE AND COILED-COIL DOMAIN-CONTAINING PROTEIN 4"/>
    <property type="match status" value="1"/>
</dbReference>
<evidence type="ECO:0000256" key="5">
    <source>
        <dbReference type="ARBA" id="ARBA00023136"/>
    </source>
</evidence>
<organism evidence="8">
    <name type="scientific">Spongospora subterranea</name>
    <dbReference type="NCBI Taxonomy" id="70186"/>
    <lineage>
        <taxon>Eukaryota</taxon>
        <taxon>Sar</taxon>
        <taxon>Rhizaria</taxon>
        <taxon>Endomyxa</taxon>
        <taxon>Phytomyxea</taxon>
        <taxon>Plasmodiophorida</taxon>
        <taxon>Plasmodiophoridae</taxon>
        <taxon>Spongospora</taxon>
    </lineage>
</organism>
<comment type="similarity">
    <text evidence="2">Belongs to the TMCO4 family.</text>
</comment>
<dbReference type="PANTHER" id="PTHR17920">
    <property type="entry name" value="TRANSMEMBRANE AND COILED-COIL DOMAIN-CONTAINING PROTEIN 4 TMCO4"/>
    <property type="match status" value="1"/>
</dbReference>
<feature type="compositionally biased region" description="Polar residues" evidence="6">
    <location>
        <begin position="27"/>
        <end position="47"/>
    </location>
</feature>
<comment type="subcellular location">
    <subcellularLocation>
        <location evidence="1">Membrane</location>
        <topology evidence="1">Multi-pass membrane protein</topology>
    </subcellularLocation>
</comment>
<evidence type="ECO:0000256" key="4">
    <source>
        <dbReference type="ARBA" id="ARBA00022989"/>
    </source>
</evidence>
<sequence>MDQPYGPIAANESHVGDELDLHLERPSNSTSMVQTSNWTSTARTSKNNHSRLLPVPSPLTLPPSSSSSALILSKHRRTSAMVDTPQMMSISIENDPDYIRRELSLEQKRCLSSIIACLLPHHTYDLEFSKSYFSTFMTFLSIDPMEFEPLLDRRVDPLPFVEDMELTNKTEKGRVVIGVLLFTTSTFRAYDARIRVLLMSLCDLFSVKRFWLVQEEAVLVAAIKRNSLITTATSPDLGSSRFKQWAKVGAAVVVSSTLFVVTAGIAAPALGAGVVALGAGSGIGAFIGSLTGTALISGLFGATGGGLAGYKMNKRVRGIREFEFVPFTPNETIEWDQNTDPSMLITICIAGMLNKEFGYESLFSSLLARPSAGELYILKWETPELLNAGDGIGSFAKYQVGSAVFQETLKQTLLMGVMNALAWPSAFITASYLIDNPWSIIISRADKASLLLADALLARSHGHRPVTLVGFSVGARVIYKALLELSAKGKEGQGIVQDAILLGCPESAKPDVWGRMQTVVAGRLINGYSKSDWVLRFIFRAASPTLTVCGLEPVHLDTVENIDLSAVVEGHHTYLSQLSEILEIIQIAVS</sequence>
<accession>A0A0H5R761</accession>